<comment type="caution">
    <text evidence="5">The sequence shown here is derived from an EMBL/GenBank/DDBJ whole genome shotgun (WGS) entry which is preliminary data.</text>
</comment>
<accession>A0ABR2VGD9</accession>
<protein>
    <submittedName>
        <fullName evidence="5">GS catalytic domain-containing protein</fullName>
    </submittedName>
</protein>
<dbReference type="InterPro" id="IPR014746">
    <property type="entry name" value="Gln_synth/guanido_kin_cat_dom"/>
</dbReference>
<dbReference type="Pfam" id="PF00120">
    <property type="entry name" value="Gln-synt_C"/>
    <property type="match status" value="1"/>
</dbReference>
<dbReference type="SMART" id="SM01230">
    <property type="entry name" value="Gln-synt_C"/>
    <property type="match status" value="1"/>
</dbReference>
<evidence type="ECO:0000313" key="5">
    <source>
        <dbReference type="EMBL" id="KAK9425974.1"/>
    </source>
</evidence>
<dbReference type="SUPFAM" id="SSF55931">
    <property type="entry name" value="Glutamine synthetase/guanido kinase"/>
    <property type="match status" value="1"/>
</dbReference>
<comment type="similarity">
    <text evidence="2 3">Belongs to the glutamine synthetase family.</text>
</comment>
<evidence type="ECO:0000259" key="4">
    <source>
        <dbReference type="PROSITE" id="PS51987"/>
    </source>
</evidence>
<evidence type="ECO:0000256" key="1">
    <source>
        <dbReference type="ARBA" id="ARBA00022598"/>
    </source>
</evidence>
<dbReference type="EMBL" id="JARVKF010000008">
    <property type="protein sequence ID" value="KAK9425974.1"/>
    <property type="molecule type" value="Genomic_DNA"/>
</dbReference>
<name>A0ABR2VGD9_9PEZI</name>
<dbReference type="Gene3D" id="3.30.590.10">
    <property type="entry name" value="Glutamine synthetase/guanido kinase, catalytic domain"/>
    <property type="match status" value="1"/>
</dbReference>
<organism evidence="5 6">
    <name type="scientific">Seiridium unicorne</name>
    <dbReference type="NCBI Taxonomy" id="138068"/>
    <lineage>
        <taxon>Eukaryota</taxon>
        <taxon>Fungi</taxon>
        <taxon>Dikarya</taxon>
        <taxon>Ascomycota</taxon>
        <taxon>Pezizomycotina</taxon>
        <taxon>Sordariomycetes</taxon>
        <taxon>Xylariomycetidae</taxon>
        <taxon>Amphisphaeriales</taxon>
        <taxon>Sporocadaceae</taxon>
        <taxon>Seiridium</taxon>
    </lineage>
</organism>
<evidence type="ECO:0000313" key="6">
    <source>
        <dbReference type="Proteomes" id="UP001408356"/>
    </source>
</evidence>
<proteinExistence type="inferred from homology"/>
<dbReference type="InterPro" id="IPR008146">
    <property type="entry name" value="Gln_synth_cat_dom"/>
</dbReference>
<dbReference type="PROSITE" id="PS51987">
    <property type="entry name" value="GS_CATALYTIC"/>
    <property type="match status" value="1"/>
</dbReference>
<gene>
    <name evidence="5" type="ORF">SUNI508_12681</name>
</gene>
<dbReference type="Proteomes" id="UP001408356">
    <property type="component" value="Unassembled WGS sequence"/>
</dbReference>
<reference evidence="5 6" key="1">
    <citation type="journal article" date="2024" name="J. Plant Pathol.">
        <title>Sequence and assembly of the genome of Seiridium unicorne, isolate CBS 538.82, causal agent of cypress canker disease.</title>
        <authorList>
            <person name="Scali E."/>
            <person name="Rocca G.D."/>
            <person name="Danti R."/>
            <person name="Garbelotto M."/>
            <person name="Barberini S."/>
            <person name="Baroncelli R."/>
            <person name="Emiliani G."/>
        </authorList>
    </citation>
    <scope>NUCLEOTIDE SEQUENCE [LARGE SCALE GENOMIC DNA]</scope>
    <source>
        <strain evidence="5 6">BM-138-508</strain>
    </source>
</reference>
<evidence type="ECO:0000256" key="3">
    <source>
        <dbReference type="RuleBase" id="RU000384"/>
    </source>
</evidence>
<evidence type="ECO:0000256" key="2">
    <source>
        <dbReference type="PROSITE-ProRule" id="PRU01331"/>
    </source>
</evidence>
<keyword evidence="6" id="KW-1185">Reference proteome</keyword>
<feature type="domain" description="GS catalytic" evidence="4">
    <location>
        <begin position="158"/>
        <end position="480"/>
    </location>
</feature>
<dbReference type="PANTHER" id="PTHR43785:SF2">
    <property type="entry name" value="TYPE-1 GLUTAMINE SYNTHETASE 1"/>
    <property type="match status" value="1"/>
</dbReference>
<sequence length="480" mass="53126">MAAHKLRDFFDSHTNVRFVRFLVMDHSSALRVSVMPRGAALDVAEHGSFNSPASAFVCAATHFDTPNWDAFRPGVDKIIPDWDSLRVCTFYSAHAMVMCAVREPIIGARVTEAEYESERNQSTNTTSKRVEFTNSRSQGSTEAYIGSSDDNDGFDLCPRTILAKQTNRAGRIRSKIDILVGIELEFYLYKPVSDSDFTRPKPNSNFNTSALYDHQVTHIVDEIALVLAEADINIMKYLPEMGASGLFELVLPPYVPMKAADAMVYCRETIKNVAQKHGYKATLCPSPFEHGARLGAHTSISINSDAATADSFLSGILESLTSICAFAMPSVQSGKRYAHVGPMALVRWGKDNKVCVVRERRPGLWEVRCPDGTMNPYLTIAALMAAGISGIETEKKLTIRPSPGISIKPLTDEEKYELGIVDSIPDSLAPLLAALKKDVVLKTTLGERFVRAYTKVKEQEIEVSKDMTLQEISERLRVVF</sequence>
<keyword evidence="1" id="KW-0436">Ligase</keyword>
<dbReference type="PANTHER" id="PTHR43785">
    <property type="entry name" value="GAMMA-GLUTAMYLPUTRESCINE SYNTHETASE"/>
    <property type="match status" value="1"/>
</dbReference>